<gene>
    <name evidence="3" type="ORF">ACFPOF_08035</name>
</gene>
<dbReference type="PANTHER" id="PTHR42852">
    <property type="entry name" value="THIOL:DISULFIDE INTERCHANGE PROTEIN DSBE"/>
    <property type="match status" value="1"/>
</dbReference>
<keyword evidence="1" id="KW-1015">Disulfide bond</keyword>
<evidence type="ECO:0000313" key="4">
    <source>
        <dbReference type="Proteomes" id="UP001596113"/>
    </source>
</evidence>
<feature type="domain" description="Thioredoxin" evidence="2">
    <location>
        <begin position="5"/>
        <end position="182"/>
    </location>
</feature>
<dbReference type="Gene3D" id="3.40.30.10">
    <property type="entry name" value="Glutaredoxin"/>
    <property type="match status" value="1"/>
</dbReference>
<keyword evidence="4" id="KW-1185">Reference proteome</keyword>
<dbReference type="SUPFAM" id="SSF52833">
    <property type="entry name" value="Thioredoxin-like"/>
    <property type="match status" value="1"/>
</dbReference>
<dbReference type="Proteomes" id="UP001596113">
    <property type="component" value="Unassembled WGS sequence"/>
</dbReference>
<evidence type="ECO:0000313" key="3">
    <source>
        <dbReference type="EMBL" id="MFC5402687.1"/>
    </source>
</evidence>
<dbReference type="Pfam" id="PF00578">
    <property type="entry name" value="AhpC-TSA"/>
    <property type="match status" value="1"/>
</dbReference>
<sequence length="187" mass="20815">MTHPLQQGMIAPAFSTVDLSGNAVSLENYRGRKVLLAFLRFSACAICNLRVHHFIGRYPAWQRQGLDVVAIFESPETNMRKYVGAQNAPFPLVADPKARLYDWYGIETSEEKVQATMADANTKSFVAEAAAAGFALTPEEGSNFHRIPAEFLIDERGIVQLAHYNRIITDHLPLTTIDSFSASKEQK</sequence>
<dbReference type="InterPro" id="IPR013766">
    <property type="entry name" value="Thioredoxin_domain"/>
</dbReference>
<dbReference type="PANTHER" id="PTHR42852:SF13">
    <property type="entry name" value="PROTEIN DIPZ"/>
    <property type="match status" value="1"/>
</dbReference>
<protein>
    <submittedName>
        <fullName evidence="3">Redoxin domain-containing protein</fullName>
    </submittedName>
</protein>
<comment type="caution">
    <text evidence="3">The sequence shown here is derived from an EMBL/GenBank/DDBJ whole genome shotgun (WGS) entry which is preliminary data.</text>
</comment>
<accession>A0ABW0HS50</accession>
<dbReference type="InterPro" id="IPR036249">
    <property type="entry name" value="Thioredoxin-like_sf"/>
</dbReference>
<dbReference type="RefSeq" id="WP_378131372.1">
    <property type="nucleotide sequence ID" value="NZ_JBHSMI010000014.1"/>
</dbReference>
<evidence type="ECO:0000256" key="1">
    <source>
        <dbReference type="ARBA" id="ARBA00023157"/>
    </source>
</evidence>
<organism evidence="3 4">
    <name type="scientific">Cohnella soli</name>
    <dbReference type="NCBI Taxonomy" id="425005"/>
    <lineage>
        <taxon>Bacteria</taxon>
        <taxon>Bacillati</taxon>
        <taxon>Bacillota</taxon>
        <taxon>Bacilli</taxon>
        <taxon>Bacillales</taxon>
        <taxon>Paenibacillaceae</taxon>
        <taxon>Cohnella</taxon>
    </lineage>
</organism>
<dbReference type="InterPro" id="IPR000866">
    <property type="entry name" value="AhpC/TSA"/>
</dbReference>
<dbReference type="EMBL" id="JBHSMI010000014">
    <property type="protein sequence ID" value="MFC5402687.1"/>
    <property type="molecule type" value="Genomic_DNA"/>
</dbReference>
<dbReference type="InterPro" id="IPR050553">
    <property type="entry name" value="Thioredoxin_ResA/DsbE_sf"/>
</dbReference>
<evidence type="ECO:0000259" key="2">
    <source>
        <dbReference type="PROSITE" id="PS51352"/>
    </source>
</evidence>
<name>A0ABW0HS50_9BACL</name>
<dbReference type="PROSITE" id="PS51352">
    <property type="entry name" value="THIOREDOXIN_2"/>
    <property type="match status" value="1"/>
</dbReference>
<proteinExistence type="predicted"/>
<reference evidence="4" key="1">
    <citation type="journal article" date="2019" name="Int. J. Syst. Evol. Microbiol.">
        <title>The Global Catalogue of Microorganisms (GCM) 10K type strain sequencing project: providing services to taxonomists for standard genome sequencing and annotation.</title>
        <authorList>
            <consortium name="The Broad Institute Genomics Platform"/>
            <consortium name="The Broad Institute Genome Sequencing Center for Infectious Disease"/>
            <person name="Wu L."/>
            <person name="Ma J."/>
        </authorList>
    </citation>
    <scope>NUCLEOTIDE SEQUENCE [LARGE SCALE GENOMIC DNA]</scope>
    <source>
        <strain evidence="4">CGMCC 1.18575</strain>
    </source>
</reference>